<dbReference type="Pfam" id="PF06155">
    <property type="entry name" value="GBBH-like_N"/>
    <property type="match status" value="1"/>
</dbReference>
<sequence length="124" mass="14380">MYQVTKLHYHTLSKVLDVYFEDGRCFTLSAEFLRTHSPSAEVQGHSPAQKQLVLNKQNVAIKRIEPVGHYAARFVFDDGHDSGLYSWQYLYTIATQHDALWQEYVNAVEEYKTQKDSVPIKFVP</sequence>
<dbReference type="Gene3D" id="3.30.2020.30">
    <property type="match status" value="1"/>
</dbReference>
<organism evidence="4 6">
    <name type="scientific">Pseudoalteromonas maricaloris</name>
    <dbReference type="NCBI Taxonomy" id="184924"/>
    <lineage>
        <taxon>Bacteria</taxon>
        <taxon>Pseudomonadati</taxon>
        <taxon>Pseudomonadota</taxon>
        <taxon>Gammaproteobacteria</taxon>
        <taxon>Alteromonadales</taxon>
        <taxon>Pseudoalteromonadaceae</taxon>
        <taxon>Pseudoalteromonas</taxon>
    </lineage>
</organism>
<dbReference type="PANTHER" id="PTHR35303">
    <property type="entry name" value="OS02G0197800 PROTEIN"/>
    <property type="match status" value="1"/>
</dbReference>
<keyword evidence="1" id="KW-0479">Metal-binding</keyword>
<gene>
    <name evidence="4" type="ORF">F9Y85_22145</name>
    <name evidence="5" type="ORF">R5H13_01725</name>
</gene>
<protein>
    <submittedName>
        <fullName evidence="4">DUF971 domain-containing protein</fullName>
    </submittedName>
</protein>
<keyword evidence="2" id="KW-0408">Iron</keyword>
<dbReference type="GO" id="GO:0046872">
    <property type="term" value="F:metal ion binding"/>
    <property type="evidence" value="ECO:0007669"/>
    <property type="project" value="UniProtKB-KW"/>
</dbReference>
<evidence type="ECO:0000256" key="1">
    <source>
        <dbReference type="ARBA" id="ARBA00022723"/>
    </source>
</evidence>
<evidence type="ECO:0000313" key="5">
    <source>
        <dbReference type="EMBL" id="WOX29016.1"/>
    </source>
</evidence>
<feature type="domain" description="Gamma-butyrobetaine hydroxylase-like N-terminal" evidence="3">
    <location>
        <begin position="9"/>
        <end position="91"/>
    </location>
</feature>
<dbReference type="AlphaFoldDB" id="A0A8I2HAH3"/>
<dbReference type="EMBL" id="WEIA01000021">
    <property type="protein sequence ID" value="NLR23964.1"/>
    <property type="molecule type" value="Genomic_DNA"/>
</dbReference>
<accession>A0A8I2HAH3</accession>
<dbReference type="RefSeq" id="WP_010368936.1">
    <property type="nucleotide sequence ID" value="NZ_CBCSDF010000007.1"/>
</dbReference>
<evidence type="ECO:0000313" key="7">
    <source>
        <dbReference type="Proteomes" id="UP001304419"/>
    </source>
</evidence>
<dbReference type="Proteomes" id="UP000646877">
    <property type="component" value="Unassembled WGS sequence"/>
</dbReference>
<keyword evidence="7" id="KW-1185">Reference proteome</keyword>
<evidence type="ECO:0000256" key="2">
    <source>
        <dbReference type="ARBA" id="ARBA00023004"/>
    </source>
</evidence>
<evidence type="ECO:0000259" key="3">
    <source>
        <dbReference type="Pfam" id="PF06155"/>
    </source>
</evidence>
<dbReference type="PANTHER" id="PTHR35303:SF5">
    <property type="entry name" value="OS02G0197800 PROTEIN"/>
    <property type="match status" value="1"/>
</dbReference>
<name>A0A8I2HAH3_9GAMM</name>
<evidence type="ECO:0000313" key="6">
    <source>
        <dbReference type="Proteomes" id="UP000646877"/>
    </source>
</evidence>
<dbReference type="EMBL" id="CP137578">
    <property type="protein sequence ID" value="WOX29016.1"/>
    <property type="molecule type" value="Genomic_DNA"/>
</dbReference>
<reference evidence="5 7" key="2">
    <citation type="submission" date="2023-10" db="EMBL/GenBank/DDBJ databases">
        <title>To unveil natural product biosynthetic capacity in Pseudoalteromonas.</title>
        <authorList>
            <person name="Wang J."/>
        </authorList>
    </citation>
    <scope>NUCLEOTIDE SEQUENCE [LARGE SCALE GENOMIC DNA]</scope>
    <source>
        <strain evidence="5 7">DSM 15914</strain>
    </source>
</reference>
<dbReference type="InterPro" id="IPR010376">
    <property type="entry name" value="GBBH-like_N"/>
</dbReference>
<dbReference type="InterPro" id="IPR038492">
    <property type="entry name" value="GBBH-like_N_sf"/>
</dbReference>
<evidence type="ECO:0000313" key="4">
    <source>
        <dbReference type="EMBL" id="NLR23964.1"/>
    </source>
</evidence>
<proteinExistence type="predicted"/>
<dbReference type="Proteomes" id="UP001304419">
    <property type="component" value="Chromosome 1"/>
</dbReference>
<reference evidence="4" key="1">
    <citation type="submission" date="2019-10" db="EMBL/GenBank/DDBJ databases">
        <authorList>
            <person name="Paulsen S."/>
        </authorList>
    </citation>
    <scope>NUCLEOTIDE SEQUENCE</scope>
    <source>
        <strain evidence="4">LMG 19692</strain>
    </source>
</reference>